<feature type="signal peptide" evidence="2">
    <location>
        <begin position="1"/>
        <end position="21"/>
    </location>
</feature>
<reference evidence="5" key="1">
    <citation type="submission" date="2022-11" db="UniProtKB">
        <authorList>
            <consortium name="WormBaseParasite"/>
        </authorList>
    </citation>
    <scope>IDENTIFICATION</scope>
</reference>
<dbReference type="PANTHER" id="PTHR21724:SF109">
    <property type="entry name" value="SHKT DOMAIN-CONTAINING PROTEIN"/>
    <property type="match status" value="1"/>
</dbReference>
<dbReference type="PROSITE" id="PS51670">
    <property type="entry name" value="SHKT"/>
    <property type="match status" value="2"/>
</dbReference>
<feature type="chain" id="PRO_5036858674" evidence="2">
    <location>
        <begin position="22"/>
        <end position="145"/>
    </location>
</feature>
<evidence type="ECO:0000313" key="4">
    <source>
        <dbReference type="Proteomes" id="UP000887566"/>
    </source>
</evidence>
<evidence type="ECO:0000259" key="3">
    <source>
        <dbReference type="PROSITE" id="PS51670"/>
    </source>
</evidence>
<dbReference type="Proteomes" id="UP000887566">
    <property type="component" value="Unplaced"/>
</dbReference>
<keyword evidence="4" id="KW-1185">Reference proteome</keyword>
<dbReference type="PANTHER" id="PTHR21724">
    <property type="entry name" value="SHKT DOMAIN-CONTAINING PROTEIN"/>
    <property type="match status" value="1"/>
</dbReference>
<sequence length="145" mass="15383">MNAFATFSGLILMCLAKELIAVCPAGRDYIGPCVGSSCPQGNYCNVNKDGASGDCCSGAEPIVVTAAPCVDQLSDCPKNVALCNVDSYRVFMTAKCPKTCNRCVVTNCTDANTLCTQWAAQGFCQSSFYTTAHKQTYCRATCGYC</sequence>
<evidence type="ECO:0000313" key="5">
    <source>
        <dbReference type="WBParaSite" id="PSAMB.scaffold1115size35743.g11116.t1"/>
    </source>
</evidence>
<dbReference type="Gene3D" id="1.10.10.1940">
    <property type="match status" value="1"/>
</dbReference>
<dbReference type="SMART" id="SM00254">
    <property type="entry name" value="ShKT"/>
    <property type="match status" value="2"/>
</dbReference>
<organism evidence="4 5">
    <name type="scientific">Plectus sambesii</name>
    <dbReference type="NCBI Taxonomy" id="2011161"/>
    <lineage>
        <taxon>Eukaryota</taxon>
        <taxon>Metazoa</taxon>
        <taxon>Ecdysozoa</taxon>
        <taxon>Nematoda</taxon>
        <taxon>Chromadorea</taxon>
        <taxon>Plectida</taxon>
        <taxon>Plectina</taxon>
        <taxon>Plectoidea</taxon>
        <taxon>Plectidae</taxon>
        <taxon>Plectus</taxon>
    </lineage>
</organism>
<dbReference type="InterPro" id="IPR003582">
    <property type="entry name" value="ShKT_dom"/>
</dbReference>
<keyword evidence="2" id="KW-0732">Signal</keyword>
<protein>
    <submittedName>
        <fullName evidence="5">ShKT domain-containing protein</fullName>
    </submittedName>
</protein>
<comment type="caution">
    <text evidence="1">Lacks conserved residue(s) required for the propagation of feature annotation.</text>
</comment>
<dbReference type="Gene3D" id="1.10.10.1870">
    <property type="entry name" value="ShTK domain-like"/>
    <property type="match status" value="1"/>
</dbReference>
<name>A0A914UMG3_9BILA</name>
<dbReference type="AlphaFoldDB" id="A0A914UMG3"/>
<evidence type="ECO:0000256" key="2">
    <source>
        <dbReference type="SAM" id="SignalP"/>
    </source>
</evidence>
<accession>A0A914UMG3</accession>
<dbReference type="Pfam" id="PF01549">
    <property type="entry name" value="ShK"/>
    <property type="match status" value="2"/>
</dbReference>
<feature type="disulfide bond" evidence="1">
    <location>
        <begin position="69"/>
        <end position="103"/>
    </location>
</feature>
<dbReference type="WBParaSite" id="PSAMB.scaffold1115size35743.g11116.t1">
    <property type="protein sequence ID" value="PSAMB.scaffold1115size35743.g11116.t1"/>
    <property type="gene ID" value="PSAMB.scaffold1115size35743.g11116"/>
</dbReference>
<evidence type="ECO:0000256" key="1">
    <source>
        <dbReference type="PROSITE-ProRule" id="PRU01005"/>
    </source>
</evidence>
<proteinExistence type="predicted"/>
<keyword evidence="1" id="KW-1015">Disulfide bond</keyword>
<feature type="domain" description="ShKT" evidence="3">
    <location>
        <begin position="108"/>
        <end position="145"/>
    </location>
</feature>
<feature type="domain" description="ShKT" evidence="3">
    <location>
        <begin position="69"/>
        <end position="103"/>
    </location>
</feature>